<dbReference type="Pfam" id="PF13729">
    <property type="entry name" value="TraF_2"/>
    <property type="match status" value="1"/>
</dbReference>
<reference evidence="2" key="1">
    <citation type="submission" date="2001-07" db="EMBL/GenBank/DDBJ databases">
        <authorList>
            <person name="Smajs D."/>
            <person name="Smarda J."/>
            <person name="Weinstock G.M."/>
        </authorList>
    </citation>
    <scope>NUCLEOTIDE SEQUENCE</scope>
    <source>
        <strain evidence="2">EF873</strain>
    </source>
</reference>
<dbReference type="Gene3D" id="2.40.160.60">
    <property type="entry name" value="Outer membrane protein transport protein (OMPP1/FadL/TodX)"/>
    <property type="match status" value="1"/>
</dbReference>
<protein>
    <submittedName>
        <fullName evidence="2">TraF</fullName>
    </submittedName>
</protein>
<organism evidence="2">
    <name type="scientific">Escherichia fergusonii</name>
    <dbReference type="NCBI Taxonomy" id="564"/>
    <lineage>
        <taxon>Bacteria</taxon>
        <taxon>Pseudomonadati</taxon>
        <taxon>Pseudomonadota</taxon>
        <taxon>Gammaproteobacteria</taxon>
        <taxon>Enterobacterales</taxon>
        <taxon>Enterobacteriaceae</taxon>
        <taxon>Escherichia</taxon>
    </lineage>
</organism>
<dbReference type="EMBL" id="AY046057">
    <property type="protein sequence ID" value="AAL01542.1"/>
    <property type="molecule type" value="Genomic_DNA"/>
</dbReference>
<dbReference type="InterPro" id="IPR032811">
    <property type="entry name" value="Put_conjugal_transfer"/>
</dbReference>
<keyword evidence="1" id="KW-0732">Signal</keyword>
<evidence type="ECO:0000256" key="1">
    <source>
        <dbReference type="SAM" id="SignalP"/>
    </source>
</evidence>
<name>Q8KR61_ESCFE</name>
<sequence>MNNKLLTRSLIAAGLIAAIPYASASSNGFDARSSAMGGVGVASAHFGAAPLTNPALLATSREQDKISLIAPSIGAQASDPANLIDGFDDVTTAWDNLENALGSGNEAEAAGKLADSVAGLAGEHANANLGLSMVLAVPDDELPVALSVNSWAKGHARALVSQSDLDYLDDVAKGIIIPGKDDLDKLTSRAEGMAALVTEYGVTVAHPFTLGELPVGVGITPKIQRIETWNYNVAINNYDSSDLRDGNWQHQTMSANIDAGFFASVTPEWMVALSAQNLFENKVKTREINGYQPAFIIRPELTAGTAWNNERVTLSADIDLTPVSNFQYVDKNQYAAFGAELRAADWVQLRAGYRLDMRGNDRRVVTGGVGLSAGEAMQFDLTAMAGRDRTIGGVAQFTFHF</sequence>
<feature type="chain" id="PRO_5004310622" evidence="1">
    <location>
        <begin position="25"/>
        <end position="401"/>
    </location>
</feature>
<accession>Q8KR61</accession>
<proteinExistence type="predicted"/>
<evidence type="ECO:0000313" key="2">
    <source>
        <dbReference type="EMBL" id="AAL01542.1"/>
    </source>
</evidence>
<feature type="signal peptide" evidence="1">
    <location>
        <begin position="1"/>
        <end position="24"/>
    </location>
</feature>
<dbReference type="AlphaFoldDB" id="Q8KR61"/>
<gene>
    <name evidence="2" type="primary">traF</name>
</gene>